<evidence type="ECO:0000256" key="1">
    <source>
        <dbReference type="ARBA" id="ARBA00022490"/>
    </source>
</evidence>
<dbReference type="GO" id="GO:0030677">
    <property type="term" value="C:ribonuclease P complex"/>
    <property type="evidence" value="ECO:0007669"/>
    <property type="project" value="UniProtKB-UniRule"/>
</dbReference>
<dbReference type="AlphaFoldDB" id="A0A1I5M5W0"/>
<proteinExistence type="inferred from homology"/>
<dbReference type="HAMAP" id="MF_00754">
    <property type="entry name" value="RNase_P_1"/>
    <property type="match status" value="1"/>
</dbReference>
<dbReference type="Proteomes" id="UP000183769">
    <property type="component" value="Unassembled WGS sequence"/>
</dbReference>
<comment type="subunit">
    <text evidence="6">Consists of a catalytic RNA component and at least 4-5 protein subunits.</text>
</comment>
<feature type="compositionally biased region" description="Basic and acidic residues" evidence="7">
    <location>
        <begin position="122"/>
        <end position="133"/>
    </location>
</feature>
<feature type="compositionally biased region" description="Low complexity" evidence="7">
    <location>
        <begin position="73"/>
        <end position="94"/>
    </location>
</feature>
<evidence type="ECO:0000313" key="9">
    <source>
        <dbReference type="Proteomes" id="UP000183769"/>
    </source>
</evidence>
<accession>A0A1I5M5W0</accession>
<keyword evidence="4 6" id="KW-0255">Endonuclease</keyword>
<evidence type="ECO:0000256" key="6">
    <source>
        <dbReference type="HAMAP-Rule" id="MF_00754"/>
    </source>
</evidence>
<dbReference type="GO" id="GO:0003723">
    <property type="term" value="F:RNA binding"/>
    <property type="evidence" value="ECO:0007669"/>
    <property type="project" value="InterPro"/>
</dbReference>
<evidence type="ECO:0000256" key="7">
    <source>
        <dbReference type="SAM" id="MobiDB-lite"/>
    </source>
</evidence>
<feature type="region of interest" description="Disordered" evidence="7">
    <location>
        <begin position="68"/>
        <end position="167"/>
    </location>
</feature>
<dbReference type="OrthoDB" id="39019at2157"/>
<protein>
    <recommendedName>
        <fullName evidence="6">Ribonuclease P protein component 1</fullName>
        <shortName evidence="6">RNase P component 1</shortName>
        <ecNumber evidence="6">3.1.26.5</ecNumber>
    </recommendedName>
    <alternativeName>
        <fullName evidence="6">Rpp29</fullName>
    </alternativeName>
</protein>
<comment type="similarity">
    <text evidence="6">Belongs to the eukaryotic/archaeal RNase P protein component 1 family.</text>
</comment>
<keyword evidence="3 6" id="KW-0540">Nuclease</keyword>
<dbReference type="Pfam" id="PF01868">
    <property type="entry name" value="RNase_P-MRP_p29"/>
    <property type="match status" value="1"/>
</dbReference>
<evidence type="ECO:0000256" key="3">
    <source>
        <dbReference type="ARBA" id="ARBA00022722"/>
    </source>
</evidence>
<comment type="subcellular location">
    <subcellularLocation>
        <location evidence="6">Cytoplasm</location>
    </subcellularLocation>
</comment>
<keyword evidence="5 6" id="KW-0378">Hydrolase</keyword>
<dbReference type="GO" id="GO:0005737">
    <property type="term" value="C:cytoplasm"/>
    <property type="evidence" value="ECO:0007669"/>
    <property type="project" value="UniProtKB-SubCell"/>
</dbReference>
<comment type="function">
    <text evidence="6">Part of ribonuclease P, a protein complex that generates mature tRNA molecules by cleaving their 5'-ends.</text>
</comment>
<evidence type="ECO:0000256" key="5">
    <source>
        <dbReference type="ARBA" id="ARBA00022801"/>
    </source>
</evidence>
<keyword evidence="1 6" id="KW-0963">Cytoplasm</keyword>
<dbReference type="InterPro" id="IPR023534">
    <property type="entry name" value="Rof/RNase_P-like"/>
</dbReference>
<reference evidence="9" key="1">
    <citation type="submission" date="2016-10" db="EMBL/GenBank/DDBJ databases">
        <authorList>
            <person name="Varghese N."/>
            <person name="Submissions S."/>
        </authorList>
    </citation>
    <scope>NUCLEOTIDE SEQUENCE [LARGE SCALE GENOMIC DNA]</scope>
    <source>
        <strain evidence="9">CGMCC 1.10329</strain>
    </source>
</reference>
<evidence type="ECO:0000313" key="8">
    <source>
        <dbReference type="EMBL" id="SFP04411.1"/>
    </source>
</evidence>
<dbReference type="RefSeq" id="WP_074874510.1">
    <property type="nucleotide sequence ID" value="NZ_FOXI01000001.1"/>
</dbReference>
<dbReference type="InterPro" id="IPR023538">
    <property type="entry name" value="RNP1"/>
</dbReference>
<keyword evidence="2 6" id="KW-0819">tRNA processing</keyword>
<dbReference type="SMART" id="SM00538">
    <property type="entry name" value="POP4"/>
    <property type="match status" value="1"/>
</dbReference>
<keyword evidence="9" id="KW-1185">Reference proteome</keyword>
<organism evidence="8 9">
    <name type="scientific">Halolamina pelagica</name>
    <dbReference type="NCBI Taxonomy" id="699431"/>
    <lineage>
        <taxon>Archaea</taxon>
        <taxon>Methanobacteriati</taxon>
        <taxon>Methanobacteriota</taxon>
        <taxon>Stenosarchaea group</taxon>
        <taxon>Halobacteria</taxon>
        <taxon>Halobacteriales</taxon>
        <taxon>Haloferacaceae</taxon>
    </lineage>
</organism>
<dbReference type="InterPro" id="IPR002730">
    <property type="entry name" value="Rpp29/RNP1"/>
</dbReference>
<dbReference type="EMBL" id="FOXI01000001">
    <property type="protein sequence ID" value="SFP04411.1"/>
    <property type="molecule type" value="Genomic_DNA"/>
</dbReference>
<sequence>MALTPDTLTRHELNGLPVRVADAANPDLVGISGRVVIETMKTFHVDDGRRVRQVPKEGSRFEFAIRNTDDAARASVAPAADEAAGAAEASGSVSQLGTETAGVRPGKSGPSAAPRSQGRGASQHDGDGSPRADECEDTVYVTVDGTRLLSRPAARTERGGDSTWQSD</sequence>
<dbReference type="InterPro" id="IPR036980">
    <property type="entry name" value="RNase_P/MRP_Rpp29_sf"/>
</dbReference>
<evidence type="ECO:0000256" key="4">
    <source>
        <dbReference type="ARBA" id="ARBA00022759"/>
    </source>
</evidence>
<dbReference type="Gene3D" id="2.30.30.210">
    <property type="entry name" value="Ribonuclease P/MRP, subunit p29"/>
    <property type="match status" value="1"/>
</dbReference>
<dbReference type="GO" id="GO:0004526">
    <property type="term" value="F:ribonuclease P activity"/>
    <property type="evidence" value="ECO:0007669"/>
    <property type="project" value="UniProtKB-UniRule"/>
</dbReference>
<gene>
    <name evidence="6" type="primary">rnp1</name>
    <name evidence="8" type="ORF">SAMN05216277_10199</name>
</gene>
<evidence type="ECO:0000256" key="2">
    <source>
        <dbReference type="ARBA" id="ARBA00022694"/>
    </source>
</evidence>
<name>A0A1I5M5W0_9EURY</name>
<comment type="catalytic activity">
    <reaction evidence="6">
        <text>Endonucleolytic cleavage of RNA, removing 5'-extranucleotides from tRNA precursor.</text>
        <dbReference type="EC" id="3.1.26.5"/>
    </reaction>
</comment>
<dbReference type="EC" id="3.1.26.5" evidence="6"/>
<dbReference type="GO" id="GO:0001682">
    <property type="term" value="P:tRNA 5'-leader removal"/>
    <property type="evidence" value="ECO:0007669"/>
    <property type="project" value="UniProtKB-UniRule"/>
</dbReference>
<dbReference type="SUPFAM" id="SSF101744">
    <property type="entry name" value="Rof/RNase P subunit-like"/>
    <property type="match status" value="1"/>
</dbReference>